<dbReference type="Proteomes" id="UP001162131">
    <property type="component" value="Unassembled WGS sequence"/>
</dbReference>
<evidence type="ECO:0008006" key="3">
    <source>
        <dbReference type="Google" id="ProtNLM"/>
    </source>
</evidence>
<dbReference type="AlphaFoldDB" id="A0AAU9J6R7"/>
<sequence>MDSNSLIRSKTDVSWRLRPGAIAESISAAFGNTNPPKTQPPISAGTITKKRLASLKNKTTDKETFLTEAEINEIEEQIPADYQPMSFEDMIKEVENMTSGLKKGDDDLAEIRKRLAVCSENINVRSTTTDGIQKNAKEIDSQFKSMIKDIESYPDLGELSDEDVKTNN</sequence>
<organism evidence="1 2">
    <name type="scientific">Blepharisma stoltei</name>
    <dbReference type="NCBI Taxonomy" id="1481888"/>
    <lineage>
        <taxon>Eukaryota</taxon>
        <taxon>Sar</taxon>
        <taxon>Alveolata</taxon>
        <taxon>Ciliophora</taxon>
        <taxon>Postciliodesmatophora</taxon>
        <taxon>Heterotrichea</taxon>
        <taxon>Heterotrichida</taxon>
        <taxon>Blepharismidae</taxon>
        <taxon>Blepharisma</taxon>
    </lineage>
</organism>
<protein>
    <recommendedName>
        <fullName evidence="3">Phosphoprotein</fullName>
    </recommendedName>
</protein>
<proteinExistence type="predicted"/>
<comment type="caution">
    <text evidence="1">The sequence shown here is derived from an EMBL/GenBank/DDBJ whole genome shotgun (WGS) entry which is preliminary data.</text>
</comment>
<keyword evidence="2" id="KW-1185">Reference proteome</keyword>
<evidence type="ECO:0000313" key="1">
    <source>
        <dbReference type="EMBL" id="CAG9322641.1"/>
    </source>
</evidence>
<evidence type="ECO:0000313" key="2">
    <source>
        <dbReference type="Proteomes" id="UP001162131"/>
    </source>
</evidence>
<gene>
    <name evidence="1" type="ORF">BSTOLATCC_MIC31764</name>
</gene>
<accession>A0AAU9J6R7</accession>
<reference evidence="1" key="1">
    <citation type="submission" date="2021-09" db="EMBL/GenBank/DDBJ databases">
        <authorList>
            <consortium name="AG Swart"/>
            <person name="Singh M."/>
            <person name="Singh A."/>
            <person name="Seah K."/>
            <person name="Emmerich C."/>
        </authorList>
    </citation>
    <scope>NUCLEOTIDE SEQUENCE</scope>
    <source>
        <strain evidence="1">ATCC30299</strain>
    </source>
</reference>
<name>A0AAU9J6R7_9CILI</name>
<dbReference type="EMBL" id="CAJZBQ010000032">
    <property type="protein sequence ID" value="CAG9322641.1"/>
    <property type="molecule type" value="Genomic_DNA"/>
</dbReference>